<dbReference type="SUPFAM" id="SSF54001">
    <property type="entry name" value="Cysteine proteinases"/>
    <property type="match status" value="1"/>
</dbReference>
<dbReference type="Gene3D" id="3.90.1720.10">
    <property type="entry name" value="endopeptidase domain like (from Nostoc punctiforme)"/>
    <property type="match status" value="1"/>
</dbReference>
<dbReference type="InterPro" id="IPR024453">
    <property type="entry name" value="Peptidase_C92"/>
</dbReference>
<proteinExistence type="predicted"/>
<gene>
    <name evidence="1" type="ORF">MKP09_11770</name>
</gene>
<keyword evidence="2" id="KW-1185">Reference proteome</keyword>
<protein>
    <recommendedName>
        <fullName evidence="3">Permuted papain-like amidase enzyme, YaeF/YiiX, C92 family</fullName>
    </recommendedName>
</protein>
<dbReference type="Proteomes" id="UP001202248">
    <property type="component" value="Unassembled WGS sequence"/>
</dbReference>
<name>A0ABS9SJK0_9BACT</name>
<dbReference type="Pfam" id="PF05708">
    <property type="entry name" value="Peptidase_C92"/>
    <property type="match status" value="1"/>
</dbReference>
<evidence type="ECO:0008006" key="3">
    <source>
        <dbReference type="Google" id="ProtNLM"/>
    </source>
</evidence>
<reference evidence="1 2" key="1">
    <citation type="submission" date="2022-02" db="EMBL/GenBank/DDBJ databases">
        <authorList>
            <person name="Min J."/>
        </authorList>
    </citation>
    <scope>NUCLEOTIDE SEQUENCE [LARGE SCALE GENOMIC DNA]</scope>
    <source>
        <strain evidence="1 2">GR10-1</strain>
    </source>
</reference>
<dbReference type="InterPro" id="IPR038765">
    <property type="entry name" value="Papain-like_cys_pep_sf"/>
</dbReference>
<sequence>MCDAIEAVTKGWKGNSFSHIGMVEKLNDTIYVWESMGPGVRKVLLDSFRERSQHPLVIGRLKNQYKKFIPSAIQFIHKNNGVAYDHDFLYGNGKYYCSELIYDALMYANNNKPFFKLYPMTFKQPGSSSYFPVWVNYYKRLNMPIPEGQPGCNPGGLSRSNKIFIVGEF</sequence>
<organism evidence="1 2">
    <name type="scientific">Niabella ginsengisoli</name>
    <dbReference type="NCBI Taxonomy" id="522298"/>
    <lineage>
        <taxon>Bacteria</taxon>
        <taxon>Pseudomonadati</taxon>
        <taxon>Bacteroidota</taxon>
        <taxon>Chitinophagia</taxon>
        <taxon>Chitinophagales</taxon>
        <taxon>Chitinophagaceae</taxon>
        <taxon>Niabella</taxon>
    </lineage>
</organism>
<dbReference type="EMBL" id="JAKWBL010000002">
    <property type="protein sequence ID" value="MCH5598538.1"/>
    <property type="molecule type" value="Genomic_DNA"/>
</dbReference>
<comment type="caution">
    <text evidence="1">The sequence shown here is derived from an EMBL/GenBank/DDBJ whole genome shotgun (WGS) entry which is preliminary data.</text>
</comment>
<evidence type="ECO:0000313" key="1">
    <source>
        <dbReference type="EMBL" id="MCH5598538.1"/>
    </source>
</evidence>
<accession>A0ABS9SJK0</accession>
<evidence type="ECO:0000313" key="2">
    <source>
        <dbReference type="Proteomes" id="UP001202248"/>
    </source>
</evidence>